<organism evidence="1 2">
    <name type="scientific">Cohnella xylanilytica</name>
    <dbReference type="NCBI Taxonomy" id="557555"/>
    <lineage>
        <taxon>Bacteria</taxon>
        <taxon>Bacillati</taxon>
        <taxon>Bacillota</taxon>
        <taxon>Bacilli</taxon>
        <taxon>Bacillales</taxon>
        <taxon>Paenibacillaceae</taxon>
        <taxon>Cohnella</taxon>
    </lineage>
</organism>
<dbReference type="AlphaFoldDB" id="A0A841TNZ9"/>
<comment type="caution">
    <text evidence="1">The sequence shown here is derived from an EMBL/GenBank/DDBJ whole genome shotgun (WGS) entry which is preliminary data.</text>
</comment>
<sequence length="818" mass="85971">MSIFTSIWNLLKKNPATDGNEMFNIETMLNDNWDKIDSALGMKGVNADVRAATIANIALSGLQTVDGVALAAGDRVLVKNQGVGSENGIYVVGSAGWGRASDADSAGKLAAGVFVHVKEGSANAGTGWILTTSGPIELGATPLTFAQKTGSGSATDTVIGPRTADPNTSVAYGLSGSVTQLFSWVFKYFKAITGKANPFDAPDMSLASVKAHVDATAPHSGHAVIGRKVNTSSGLQGGGDLSADRTISIAEGGVSDTHVGTRTIDDTVTATAGADTPTRLWSKLGNMIKAITGKSNWYTPPVTTIEALNANKLNASAVSTSDSFNSVAARDGNGYITARGFTSTNATGNAPFTVSSTTIVPNLNADMVDGYHGSDLALSSQWTAIGRCGTWSRILEIMESDITGHSFLLNISGTRSNVVFDTTLMINTSHYFRGNIVQLNNNSYSEFDIRAVINNNGGGYIEIFDVANNDGSSVLMRYSVSVTHLKKGPTITPITSFTDGTNIPSGLQLANQIHTKIGPTMVANGFIATAKQGDSPFAITSTTKVDNLNADMVDGFHADKHVTGDSAAVRLPNGDLNARVFGSTAKEGTAPFVVNSTTMVPKLNVEMVGGRRASDFVLQSIILGEGADLNNETAVGEYFCPANAWASTQSNLPPGVAEAYALKVTKHAGVNQTLTTYFHAQRALRMFTRNFYNGVWGAWIEILTTDNGVKKASVSNLGISSTAETTIASFFPPIDGNYDIKVYLRVSINANVSIKISYNDSNGPQITYLVNNQAMTVGSYSLLPVFLFAQKSSNQPVVISAKSSVANAVSVSASILEV</sequence>
<gene>
    <name evidence="1" type="ORF">H7B90_00475</name>
</gene>
<evidence type="ECO:0008006" key="3">
    <source>
        <dbReference type="Google" id="ProtNLM"/>
    </source>
</evidence>
<reference evidence="1 2" key="1">
    <citation type="submission" date="2020-08" db="EMBL/GenBank/DDBJ databases">
        <title>Cohnella phylogeny.</title>
        <authorList>
            <person name="Dunlap C."/>
        </authorList>
    </citation>
    <scope>NUCLEOTIDE SEQUENCE [LARGE SCALE GENOMIC DNA]</scope>
    <source>
        <strain evidence="1 2">DSM 25239</strain>
    </source>
</reference>
<dbReference type="RefSeq" id="WP_185133897.1">
    <property type="nucleotide sequence ID" value="NZ_JACJVR010000002.1"/>
</dbReference>
<accession>A0A841TNZ9</accession>
<proteinExistence type="predicted"/>
<evidence type="ECO:0000313" key="2">
    <source>
        <dbReference type="Proteomes" id="UP000553776"/>
    </source>
</evidence>
<dbReference type="CDD" id="cd19958">
    <property type="entry name" value="pyocin_knob"/>
    <property type="match status" value="1"/>
</dbReference>
<dbReference type="Proteomes" id="UP000553776">
    <property type="component" value="Unassembled WGS sequence"/>
</dbReference>
<protein>
    <recommendedName>
        <fullName evidence="3">Tail fiber-like repeat protein</fullName>
    </recommendedName>
</protein>
<keyword evidence="2" id="KW-1185">Reference proteome</keyword>
<name>A0A841TNZ9_9BACL</name>
<dbReference type="EMBL" id="JACJVR010000002">
    <property type="protein sequence ID" value="MBB6689865.1"/>
    <property type="molecule type" value="Genomic_DNA"/>
</dbReference>
<evidence type="ECO:0000313" key="1">
    <source>
        <dbReference type="EMBL" id="MBB6689865.1"/>
    </source>
</evidence>